<reference evidence="1 2" key="1">
    <citation type="submission" date="2019-11" db="EMBL/GenBank/DDBJ databases">
        <title>Type strains purchased from KCTC, JCM and DSMZ.</title>
        <authorList>
            <person name="Lu H."/>
        </authorList>
    </citation>
    <scope>NUCLEOTIDE SEQUENCE [LARGE SCALE GENOMIC DNA]</scope>
    <source>
        <strain evidence="1 2">KCTC 22382</strain>
    </source>
</reference>
<evidence type="ECO:0000313" key="1">
    <source>
        <dbReference type="EMBL" id="MTV36200.1"/>
    </source>
</evidence>
<dbReference type="RefSeq" id="WP_155461549.1">
    <property type="nucleotide sequence ID" value="NZ_WNKY01000001.1"/>
</dbReference>
<sequence length="65" mass="7317">MLSFILWLGLLFLCWPLALLALVLYPLLWLITLPFRLIGIGVEGLFELLRAIVMLPARILGGSPR</sequence>
<gene>
    <name evidence="1" type="ORF">GM676_01210</name>
</gene>
<protein>
    <submittedName>
        <fullName evidence="1">Uncharacterized protein</fullName>
    </submittedName>
</protein>
<comment type="caution">
    <text evidence="1">The sequence shown here is derived from an EMBL/GenBank/DDBJ whole genome shotgun (WGS) entry which is preliminary data.</text>
</comment>
<dbReference type="EMBL" id="WNKY01000001">
    <property type="protein sequence ID" value="MTV36200.1"/>
    <property type="molecule type" value="Genomic_DNA"/>
</dbReference>
<dbReference type="AlphaFoldDB" id="A0A6L6PB81"/>
<proteinExistence type="predicted"/>
<keyword evidence="2" id="KW-1185">Reference proteome</keyword>
<name>A0A6L6PB81_9BURK</name>
<evidence type="ECO:0000313" key="2">
    <source>
        <dbReference type="Proteomes" id="UP000475582"/>
    </source>
</evidence>
<dbReference type="Proteomes" id="UP000475582">
    <property type="component" value="Unassembled WGS sequence"/>
</dbReference>
<accession>A0A6L6PB81</accession>
<organism evidence="1 2">
    <name type="scientific">Duganella radicis</name>
    <dbReference type="NCBI Taxonomy" id="551988"/>
    <lineage>
        <taxon>Bacteria</taxon>
        <taxon>Pseudomonadati</taxon>
        <taxon>Pseudomonadota</taxon>
        <taxon>Betaproteobacteria</taxon>
        <taxon>Burkholderiales</taxon>
        <taxon>Oxalobacteraceae</taxon>
        <taxon>Telluria group</taxon>
        <taxon>Duganella</taxon>
    </lineage>
</organism>
<dbReference type="OrthoDB" id="8760024at2"/>